<accession>A0ABW0WYE9</accession>
<keyword evidence="3" id="KW-1185">Reference proteome</keyword>
<comment type="caution">
    <text evidence="2">The sequence shown here is derived from an EMBL/GenBank/DDBJ whole genome shotgun (WGS) entry which is preliminary data.</text>
</comment>
<dbReference type="RefSeq" id="WP_380224212.1">
    <property type="nucleotide sequence ID" value="NZ_JBHSOF010000005.1"/>
</dbReference>
<dbReference type="SUPFAM" id="SSF56112">
    <property type="entry name" value="Protein kinase-like (PK-like)"/>
    <property type="match status" value="1"/>
</dbReference>
<dbReference type="InterPro" id="IPR011009">
    <property type="entry name" value="Kinase-like_dom_sf"/>
</dbReference>
<gene>
    <name evidence="2" type="ORF">ACFP3U_06320</name>
</gene>
<feature type="domain" description="Aminoglycoside phosphotransferase" evidence="1">
    <location>
        <begin position="2"/>
        <end position="52"/>
    </location>
</feature>
<reference evidence="3" key="1">
    <citation type="journal article" date="2019" name="Int. J. Syst. Evol. Microbiol.">
        <title>The Global Catalogue of Microorganisms (GCM) 10K type strain sequencing project: providing services to taxonomists for standard genome sequencing and annotation.</title>
        <authorList>
            <consortium name="The Broad Institute Genomics Platform"/>
            <consortium name="The Broad Institute Genome Sequencing Center for Infectious Disease"/>
            <person name="Wu L."/>
            <person name="Ma J."/>
        </authorList>
    </citation>
    <scope>NUCLEOTIDE SEQUENCE [LARGE SCALE GENOMIC DNA]</scope>
    <source>
        <strain evidence="3">CGMCC 4.1437</strain>
    </source>
</reference>
<evidence type="ECO:0000259" key="1">
    <source>
        <dbReference type="Pfam" id="PF01636"/>
    </source>
</evidence>
<sequence>MVDWEFAHLGDAVEDLAWCEWIVRTHHAEHRRELDHFFHAYGGPVPGWPVRRAAILARCAALEQFCRRWDSNGPGVRQWQERAATAAGWPE</sequence>
<evidence type="ECO:0000313" key="3">
    <source>
        <dbReference type="Proteomes" id="UP001595975"/>
    </source>
</evidence>
<dbReference type="Pfam" id="PF01636">
    <property type="entry name" value="APH"/>
    <property type="match status" value="1"/>
</dbReference>
<dbReference type="Gene3D" id="3.90.1200.10">
    <property type="match status" value="1"/>
</dbReference>
<evidence type="ECO:0000313" key="2">
    <source>
        <dbReference type="EMBL" id="MFC5662597.1"/>
    </source>
</evidence>
<proteinExistence type="predicted"/>
<dbReference type="Proteomes" id="UP001595975">
    <property type="component" value="Unassembled WGS sequence"/>
</dbReference>
<organism evidence="2 3">
    <name type="scientific">Kitasatospora misakiensis</name>
    <dbReference type="NCBI Taxonomy" id="67330"/>
    <lineage>
        <taxon>Bacteria</taxon>
        <taxon>Bacillati</taxon>
        <taxon>Actinomycetota</taxon>
        <taxon>Actinomycetes</taxon>
        <taxon>Kitasatosporales</taxon>
        <taxon>Streptomycetaceae</taxon>
        <taxon>Kitasatospora</taxon>
    </lineage>
</organism>
<dbReference type="InterPro" id="IPR002575">
    <property type="entry name" value="Aminoglycoside_PTrfase"/>
</dbReference>
<dbReference type="EMBL" id="JBHSOF010000005">
    <property type="protein sequence ID" value="MFC5662597.1"/>
    <property type="molecule type" value="Genomic_DNA"/>
</dbReference>
<protein>
    <submittedName>
        <fullName evidence="2">Phosphotransferase</fullName>
    </submittedName>
</protein>
<name>A0ABW0WYE9_9ACTN</name>